<reference evidence="2 3" key="1">
    <citation type="submission" date="2018-06" db="EMBL/GenBank/DDBJ databases">
        <title>Mucibacter soli gen. nov., sp. nov., a new member of the family Chitinophagaceae producing mucin.</title>
        <authorList>
            <person name="Kim M.-K."/>
            <person name="Park S."/>
            <person name="Kim T.-S."/>
            <person name="Joung Y."/>
            <person name="Han J.-H."/>
            <person name="Kim S.B."/>
        </authorList>
    </citation>
    <scope>NUCLEOTIDE SEQUENCE [LARGE SCALE GENOMIC DNA]</scope>
    <source>
        <strain evidence="2 3">R1-15</strain>
    </source>
</reference>
<evidence type="ECO:0008006" key="4">
    <source>
        <dbReference type="Google" id="ProtNLM"/>
    </source>
</evidence>
<dbReference type="OrthoDB" id="763581at2"/>
<proteinExistence type="predicted"/>
<dbReference type="AlphaFoldDB" id="A0A2W2C403"/>
<accession>A0A2W2C403</accession>
<comment type="caution">
    <text evidence="2">The sequence shown here is derived from an EMBL/GenBank/DDBJ whole genome shotgun (WGS) entry which is preliminary data.</text>
</comment>
<protein>
    <recommendedName>
        <fullName evidence="4">Outer membrane protein beta-barrel domain-containing protein</fullName>
    </recommendedName>
</protein>
<evidence type="ECO:0000313" key="2">
    <source>
        <dbReference type="EMBL" id="PZF74853.1"/>
    </source>
</evidence>
<gene>
    <name evidence="2" type="ORF">DN068_01255</name>
</gene>
<keyword evidence="1" id="KW-0732">Signal</keyword>
<evidence type="ECO:0000256" key="1">
    <source>
        <dbReference type="SAM" id="SignalP"/>
    </source>
</evidence>
<dbReference type="Proteomes" id="UP000248745">
    <property type="component" value="Unassembled WGS sequence"/>
</dbReference>
<dbReference type="RefSeq" id="WP_110997059.1">
    <property type="nucleotide sequence ID" value="NZ_QKTW01000002.1"/>
</dbReference>
<feature type="signal peptide" evidence="1">
    <location>
        <begin position="1"/>
        <end position="23"/>
    </location>
</feature>
<keyword evidence="3" id="KW-1185">Reference proteome</keyword>
<dbReference type="EMBL" id="QKTW01000002">
    <property type="protein sequence ID" value="PZF74853.1"/>
    <property type="molecule type" value="Genomic_DNA"/>
</dbReference>
<feature type="chain" id="PRO_5015978119" description="Outer membrane protein beta-barrel domain-containing protein" evidence="1">
    <location>
        <begin position="24"/>
        <end position="205"/>
    </location>
</feature>
<sequence length="205" mass="23414">MSKLISLALVTMVSIFLFCPVFAQESYSKNNLTFSVGLFQQVRYKFYISNGTYEVQQDELWNASPFRRIIEGLEVRNTGPLILGYLRRVSKKIAVGVNVNGGHYKRIYYKDVYQSLAHMGIAIDGRYYYYAKKKWEFYGAVSMGVRYQNLYSDVPNELGYFHIKSFSPIYQVSPLCVTYGKKTKALAELGIGYKGYASLGIQIGL</sequence>
<organism evidence="2 3">
    <name type="scientific">Taibaiella soli</name>
    <dbReference type="NCBI Taxonomy" id="1649169"/>
    <lineage>
        <taxon>Bacteria</taxon>
        <taxon>Pseudomonadati</taxon>
        <taxon>Bacteroidota</taxon>
        <taxon>Chitinophagia</taxon>
        <taxon>Chitinophagales</taxon>
        <taxon>Chitinophagaceae</taxon>
        <taxon>Taibaiella</taxon>
    </lineage>
</organism>
<evidence type="ECO:0000313" key="3">
    <source>
        <dbReference type="Proteomes" id="UP000248745"/>
    </source>
</evidence>
<name>A0A2W2C403_9BACT</name>